<evidence type="ECO:0000313" key="4">
    <source>
        <dbReference type="EMBL" id="MBE1531187.1"/>
    </source>
</evidence>
<evidence type="ECO:0000259" key="3">
    <source>
        <dbReference type="Pfam" id="PF20803"/>
    </source>
</evidence>
<gene>
    <name evidence="4" type="ORF">H4W34_001020</name>
</gene>
<dbReference type="PIRSF" id="PIRSF020623">
    <property type="entry name" value="PaaX"/>
    <property type="match status" value="1"/>
</dbReference>
<dbReference type="InterPro" id="IPR036390">
    <property type="entry name" value="WH_DNA-bd_sf"/>
</dbReference>
<proteinExistence type="predicted"/>
<dbReference type="PANTHER" id="PTHR30319">
    <property type="entry name" value="PHENYLACETIC ACID REGULATOR-RELATED TRANSCRIPTIONAL REPRESSOR"/>
    <property type="match status" value="1"/>
</dbReference>
<feature type="domain" description="Transcriptional repressor PaaX-like N-terminal" evidence="1">
    <location>
        <begin position="34"/>
        <end position="99"/>
    </location>
</feature>
<evidence type="ECO:0000259" key="1">
    <source>
        <dbReference type="Pfam" id="PF07848"/>
    </source>
</evidence>
<dbReference type="SUPFAM" id="SSF46785">
    <property type="entry name" value="Winged helix' DNA-binding domain"/>
    <property type="match status" value="1"/>
</dbReference>
<dbReference type="PANTHER" id="PTHR30319:SF1">
    <property type="entry name" value="TRANSCRIPTIONAL REPRESSOR PAAX"/>
    <property type="match status" value="1"/>
</dbReference>
<organism evidence="4 5">
    <name type="scientific">Actinomadura algeriensis</name>
    <dbReference type="NCBI Taxonomy" id="1679523"/>
    <lineage>
        <taxon>Bacteria</taxon>
        <taxon>Bacillati</taxon>
        <taxon>Actinomycetota</taxon>
        <taxon>Actinomycetes</taxon>
        <taxon>Streptosporangiales</taxon>
        <taxon>Thermomonosporaceae</taxon>
        <taxon>Actinomadura</taxon>
    </lineage>
</organism>
<dbReference type="Gene3D" id="1.10.10.10">
    <property type="entry name" value="Winged helix-like DNA-binding domain superfamily/Winged helix DNA-binding domain"/>
    <property type="match status" value="1"/>
</dbReference>
<dbReference type="Pfam" id="PF07848">
    <property type="entry name" value="PaaX"/>
    <property type="match status" value="1"/>
</dbReference>
<dbReference type="Gene3D" id="3.30.70.2650">
    <property type="match status" value="1"/>
</dbReference>
<accession>A0ABR9JKW5</accession>
<protein>
    <submittedName>
        <fullName evidence="4">Phenylacetic acid degradation operon negative regulatory protein</fullName>
    </submittedName>
</protein>
<comment type="caution">
    <text evidence="4">The sequence shown here is derived from an EMBL/GenBank/DDBJ whole genome shotgun (WGS) entry which is preliminary data.</text>
</comment>
<dbReference type="InterPro" id="IPR036388">
    <property type="entry name" value="WH-like_DNA-bd_sf"/>
</dbReference>
<name>A0ABR9JKW5_9ACTN</name>
<dbReference type="InterPro" id="IPR011965">
    <property type="entry name" value="PaaX_trns_reg"/>
</dbReference>
<dbReference type="Proteomes" id="UP000627838">
    <property type="component" value="Unassembled WGS sequence"/>
</dbReference>
<dbReference type="InterPro" id="IPR048846">
    <property type="entry name" value="PaaX-like_central"/>
</dbReference>
<dbReference type="RefSeq" id="WP_192758097.1">
    <property type="nucleotide sequence ID" value="NZ_JADBDZ010000001.1"/>
</dbReference>
<feature type="domain" description="Transcriptional repressor PaaX-like central Cas2-like" evidence="3">
    <location>
        <begin position="119"/>
        <end position="188"/>
    </location>
</feature>
<dbReference type="Gene3D" id="1.20.58.1460">
    <property type="match status" value="1"/>
</dbReference>
<keyword evidence="5" id="KW-1185">Reference proteome</keyword>
<dbReference type="InterPro" id="IPR013225">
    <property type="entry name" value="PaaX_C"/>
</dbReference>
<dbReference type="EMBL" id="JADBDZ010000001">
    <property type="protein sequence ID" value="MBE1531187.1"/>
    <property type="molecule type" value="Genomic_DNA"/>
</dbReference>
<dbReference type="Pfam" id="PF20803">
    <property type="entry name" value="PaaX_M"/>
    <property type="match status" value="1"/>
</dbReference>
<evidence type="ECO:0000313" key="5">
    <source>
        <dbReference type="Proteomes" id="UP000627838"/>
    </source>
</evidence>
<feature type="domain" description="Transcriptional repressor PaaX-like C-terminal" evidence="2">
    <location>
        <begin position="202"/>
        <end position="287"/>
    </location>
</feature>
<reference evidence="4 5" key="1">
    <citation type="submission" date="2020-10" db="EMBL/GenBank/DDBJ databases">
        <title>Sequencing the genomes of 1000 actinobacteria strains.</title>
        <authorList>
            <person name="Klenk H.-P."/>
        </authorList>
    </citation>
    <scope>NUCLEOTIDE SEQUENCE [LARGE SCALE GENOMIC DNA]</scope>
    <source>
        <strain evidence="4 5">DSM 46744</strain>
    </source>
</reference>
<evidence type="ECO:0000259" key="2">
    <source>
        <dbReference type="Pfam" id="PF08223"/>
    </source>
</evidence>
<dbReference type="InterPro" id="IPR012906">
    <property type="entry name" value="PaaX-like_N"/>
</dbReference>
<dbReference type="Pfam" id="PF08223">
    <property type="entry name" value="PaaX_C"/>
    <property type="match status" value="1"/>
</dbReference>
<sequence length="313" mass="35328">MNSTVNSTVDTSVETAVEEAVDLPRAQAGANPQHLVIGLVTDYWYDREEYLPSAALVDLLTEFDNTAPSARAAIARLARRNVLETTKKGRRTYYRLTATAARPLEKIQERVLRFRAEERPWDGTWATVMFSVPDERRELRYVVRTRLRYLGYAPLYDNVWVSPRADRDQTVELLESVGATNATVLRSEVTYAAGGGDPLAAWDVDAIGDRYAEYIARFEPLLDRVEHGRVGAAEALVARTDVKESWRDLLSVDPELPETLLPSGWPGRRARRLFVRVYDGLGPLAEARVRQLIAKHDPELAHKTRHQTTSMTP</sequence>